<keyword evidence="2" id="KW-0732">Signal</keyword>
<dbReference type="EMBL" id="JAPFFF010000016">
    <property type="protein sequence ID" value="KAK8865393.1"/>
    <property type="molecule type" value="Genomic_DNA"/>
</dbReference>
<name>A0ABR2IM31_9EUKA</name>
<dbReference type="InterPro" id="IPR001096">
    <property type="entry name" value="Peptidase_C13"/>
</dbReference>
<dbReference type="PANTHER" id="PTHR12000:SF42">
    <property type="entry name" value="LEGUMAIN"/>
    <property type="match status" value="1"/>
</dbReference>
<evidence type="ECO:0000256" key="2">
    <source>
        <dbReference type="SAM" id="SignalP"/>
    </source>
</evidence>
<dbReference type="Gene3D" id="3.40.50.1460">
    <property type="match status" value="1"/>
</dbReference>
<accession>A0ABR2IM31</accession>
<gene>
    <name evidence="3" type="ORF">M9Y10_010938</name>
</gene>
<keyword evidence="4" id="KW-1185">Reference proteome</keyword>
<dbReference type="InterPro" id="IPR029030">
    <property type="entry name" value="Caspase-like_dom_sf"/>
</dbReference>
<sequence>MLFYLVELAFSAQFAVLYAGSGSFKNYRHQADIYTIYNQLLARGFTPKNIGLYAFDDIATDPRNPFIGQVFHSIDHKINVYPGSDAINVKGADVTPEAFYDSITKLPTTSNDYVFIYYDNHGGAGILGTPDIYKDIMADQLAECFNKASASNLYKKCLFLIEACYSGSTGKLLTAPNLATITASMYNESSYSAIYDEQIGTYISNAFTNNFITYIDQEPSSTVGELYEYLQKNTERSHTCYFGDESIQSISLSNFIGTPNKIIAQPVNNANIRAVKQSEATEITLKFLSNHEKASIRAQARIELLRLKAQTEKLEAVLEMLVRYVDPKNYDKIMNSKAQNITKNYFEVLRIFREKFGEINPDDLGKLNVLVSLASMHTKAEIVQGIYAVIV</sequence>
<protein>
    <recommendedName>
        <fullName evidence="5">Clan CD, family C13, asparaginyl endopeptidase-like cysteine peptidase</fullName>
    </recommendedName>
</protein>
<organism evidence="3 4">
    <name type="scientific">Tritrichomonas musculus</name>
    <dbReference type="NCBI Taxonomy" id="1915356"/>
    <lineage>
        <taxon>Eukaryota</taxon>
        <taxon>Metamonada</taxon>
        <taxon>Parabasalia</taxon>
        <taxon>Tritrichomonadida</taxon>
        <taxon>Tritrichomonadidae</taxon>
        <taxon>Tritrichomonas</taxon>
    </lineage>
</organism>
<feature type="chain" id="PRO_5047443064" description="Clan CD, family C13, asparaginyl endopeptidase-like cysteine peptidase" evidence="2">
    <location>
        <begin position="20"/>
        <end position="391"/>
    </location>
</feature>
<comment type="caution">
    <text evidence="3">The sequence shown here is derived from an EMBL/GenBank/DDBJ whole genome shotgun (WGS) entry which is preliminary data.</text>
</comment>
<comment type="similarity">
    <text evidence="1">Belongs to the peptidase C13 family.</text>
</comment>
<evidence type="ECO:0008006" key="5">
    <source>
        <dbReference type="Google" id="ProtNLM"/>
    </source>
</evidence>
<proteinExistence type="inferred from homology"/>
<feature type="signal peptide" evidence="2">
    <location>
        <begin position="1"/>
        <end position="19"/>
    </location>
</feature>
<evidence type="ECO:0000256" key="1">
    <source>
        <dbReference type="ARBA" id="ARBA00009941"/>
    </source>
</evidence>
<evidence type="ECO:0000313" key="3">
    <source>
        <dbReference type="EMBL" id="KAK8865393.1"/>
    </source>
</evidence>
<reference evidence="3 4" key="1">
    <citation type="submission" date="2024-04" db="EMBL/GenBank/DDBJ databases">
        <title>Tritrichomonas musculus Genome.</title>
        <authorList>
            <person name="Alves-Ferreira E."/>
            <person name="Grigg M."/>
            <person name="Lorenzi H."/>
            <person name="Galac M."/>
        </authorList>
    </citation>
    <scope>NUCLEOTIDE SEQUENCE [LARGE SCALE GENOMIC DNA]</scope>
    <source>
        <strain evidence="3 4">EAF2021</strain>
    </source>
</reference>
<dbReference type="SUPFAM" id="SSF52129">
    <property type="entry name" value="Caspase-like"/>
    <property type="match status" value="1"/>
</dbReference>
<dbReference type="PRINTS" id="PR00776">
    <property type="entry name" value="HEMOGLOBNASE"/>
</dbReference>
<dbReference type="Pfam" id="PF01650">
    <property type="entry name" value="Peptidase_C13"/>
    <property type="match status" value="1"/>
</dbReference>
<dbReference type="PANTHER" id="PTHR12000">
    <property type="entry name" value="HEMOGLOBINASE FAMILY MEMBER"/>
    <property type="match status" value="1"/>
</dbReference>
<dbReference type="Proteomes" id="UP001470230">
    <property type="component" value="Unassembled WGS sequence"/>
</dbReference>
<evidence type="ECO:0000313" key="4">
    <source>
        <dbReference type="Proteomes" id="UP001470230"/>
    </source>
</evidence>
<dbReference type="PIRSF" id="PIRSF019663">
    <property type="entry name" value="Legumain"/>
    <property type="match status" value="1"/>
</dbReference>